<dbReference type="GO" id="GO:0000175">
    <property type="term" value="F:3'-5'-RNA exonuclease activity"/>
    <property type="evidence" value="ECO:0007669"/>
    <property type="project" value="TreeGrafter"/>
</dbReference>
<dbReference type="Pfam" id="PF00575">
    <property type="entry name" value="S1"/>
    <property type="match status" value="1"/>
</dbReference>
<evidence type="ECO:0000256" key="7">
    <source>
        <dbReference type="ARBA" id="ARBA00022842"/>
    </source>
</evidence>
<dbReference type="GO" id="GO:0005829">
    <property type="term" value="C:cytosol"/>
    <property type="evidence" value="ECO:0007669"/>
    <property type="project" value="TreeGrafter"/>
</dbReference>
<dbReference type="FunFam" id="3.30.230.70:FF:000002">
    <property type="entry name" value="Polyribonucleotide nucleotidyltransferase"/>
    <property type="match status" value="1"/>
</dbReference>
<feature type="domain" description="S1 motif" evidence="10">
    <location>
        <begin position="623"/>
        <end position="691"/>
    </location>
</feature>
<evidence type="ECO:0000256" key="5">
    <source>
        <dbReference type="ARBA" id="ARBA00022695"/>
    </source>
</evidence>
<comment type="subcellular location">
    <subcellularLocation>
        <location evidence="1 9">Cytoplasm</location>
    </subcellularLocation>
</comment>
<dbReference type="CDD" id="cd02393">
    <property type="entry name" value="KH-I_PNPase"/>
    <property type="match status" value="1"/>
</dbReference>
<dbReference type="Pfam" id="PF00013">
    <property type="entry name" value="KH_1"/>
    <property type="match status" value="1"/>
</dbReference>
<dbReference type="InterPro" id="IPR036612">
    <property type="entry name" value="KH_dom_type_1_sf"/>
</dbReference>
<dbReference type="PROSITE" id="PS50084">
    <property type="entry name" value="KH_TYPE_1"/>
    <property type="match status" value="1"/>
</dbReference>
<dbReference type="NCBIfam" id="NF008805">
    <property type="entry name" value="PRK11824.1"/>
    <property type="match status" value="1"/>
</dbReference>
<evidence type="ECO:0000256" key="6">
    <source>
        <dbReference type="ARBA" id="ARBA00022723"/>
    </source>
</evidence>
<dbReference type="EMBL" id="JADPIE010000003">
    <property type="protein sequence ID" value="MBF8436658.1"/>
    <property type="molecule type" value="Genomic_DNA"/>
</dbReference>
<reference evidence="11" key="1">
    <citation type="submission" date="2020-11" db="EMBL/GenBank/DDBJ databases">
        <title>Halonatronomonas betainensis gen. nov., sp. nov. a novel haloalkaliphilic representative of the family Halanaerobiacae capable of betaine degradation.</title>
        <authorList>
            <person name="Boltyanskaya Y."/>
            <person name="Kevbrin V."/>
            <person name="Detkova E."/>
            <person name="Grouzdev D.S."/>
            <person name="Koziaeva V."/>
            <person name="Zhilina T."/>
        </authorList>
    </citation>
    <scope>NUCLEOTIDE SEQUENCE</scope>
    <source>
        <strain evidence="11">Z-7014</strain>
    </source>
</reference>
<dbReference type="CDD" id="cd11364">
    <property type="entry name" value="RNase_PH_PNPase_2"/>
    <property type="match status" value="1"/>
</dbReference>
<keyword evidence="12" id="KW-1185">Reference proteome</keyword>
<keyword evidence="8 9" id="KW-0694">RNA-binding</keyword>
<dbReference type="InterPro" id="IPR036345">
    <property type="entry name" value="ExoRNase_PH_dom2_sf"/>
</dbReference>
<keyword evidence="4 9" id="KW-0808">Transferase</keyword>
<dbReference type="HAMAP" id="MF_01595">
    <property type="entry name" value="PNPase"/>
    <property type="match status" value="1"/>
</dbReference>
<dbReference type="AlphaFoldDB" id="A0A931AXJ9"/>
<dbReference type="Pfam" id="PF01138">
    <property type="entry name" value="RNase_PH"/>
    <property type="match status" value="2"/>
</dbReference>
<keyword evidence="5 9" id="KW-0548">Nucleotidyltransferase</keyword>
<evidence type="ECO:0000256" key="8">
    <source>
        <dbReference type="ARBA" id="ARBA00022884"/>
    </source>
</evidence>
<dbReference type="InterPro" id="IPR027408">
    <property type="entry name" value="PNPase/RNase_PH_dom_sf"/>
</dbReference>
<evidence type="ECO:0000259" key="10">
    <source>
        <dbReference type="PROSITE" id="PS50126"/>
    </source>
</evidence>
<dbReference type="GO" id="GO:0003723">
    <property type="term" value="F:RNA binding"/>
    <property type="evidence" value="ECO:0007669"/>
    <property type="project" value="UniProtKB-UniRule"/>
</dbReference>
<comment type="caution">
    <text evidence="11">The sequence shown here is derived from an EMBL/GenBank/DDBJ whole genome shotgun (WGS) entry which is preliminary data.</text>
</comment>
<dbReference type="FunFam" id="2.40.50.140:FF:000023">
    <property type="entry name" value="Polyribonucleotide nucleotidyltransferase"/>
    <property type="match status" value="1"/>
</dbReference>
<dbReference type="InterPro" id="IPR015847">
    <property type="entry name" value="ExoRNase_PH_dom2"/>
</dbReference>
<dbReference type="CDD" id="cd04472">
    <property type="entry name" value="S1_PNPase"/>
    <property type="match status" value="1"/>
</dbReference>
<feature type="binding site" evidence="9">
    <location>
        <position position="487"/>
    </location>
    <ligand>
        <name>Mg(2+)</name>
        <dbReference type="ChEBI" id="CHEBI:18420"/>
    </ligand>
</feature>
<dbReference type="GO" id="GO:0004654">
    <property type="term" value="F:polyribonucleotide nucleotidyltransferase activity"/>
    <property type="evidence" value="ECO:0007669"/>
    <property type="project" value="UniProtKB-UniRule"/>
</dbReference>
<dbReference type="InterPro" id="IPR012340">
    <property type="entry name" value="NA-bd_OB-fold"/>
</dbReference>
<sequence>MVKSWEHEINGTKLKLETGKMAKQANGSIMATYGDTSILVTATMSEPRPGVNFLPLMVNYEERIYAIGKIPGSVNRREGRPRDQATLNARLIDRPLRPLFPKGFRHDIQVVATILAVEDDNDPAVVAMNAASAALMISDIPFDGPIAGVRIGLIDGELKINPDEDLSEESDLDLLVAGTEEAVMMVEASANEVSEDVFLDALDLAHEEIKKLAQMQIKMREEIGKEKMEFTPPELPEEYKKQLFEMAEAELRDAVFIKLKQEREEAISNVKDRVYDEFMETLDEEQAEEFDGLIKDELDNVTKKVFREEVMSNGKRPDGRSLDEVRPISAEVDLIPRVHGSGLFTRGETQALSVLTLGSSSDEQTIFGLGDDETKRFMHHYNFPPFCVGETSPMRGPGRREIGHGHLGEKAIGPVLPGQDEFPYTIRLVSEVLESNGSSSQASICGSIMALMDGGVPISAPVSGIAMGLIKEDDDVAILSDIQGFEDHLGDMDFKVAGTKDGITALQMDIKVTGISKDIMRNALEQAKEGRLHILEKMSEAIAEPRPELSPNAPSIITMKIDPEKIRYVIGPGGKMINKIIDETGAKIDIEDDGTVYVMSNDQQGGEEARKMIENLTRDVVVGEIYTGTVKKIMNFGAFAEILPGKEGLIHISELADYHVDKVEDIVSVGDEVPVKVIKIDNQDRINLSRVQALEELDEEDKE</sequence>
<dbReference type="InterPro" id="IPR003029">
    <property type="entry name" value="S1_domain"/>
</dbReference>
<dbReference type="Pfam" id="PF03726">
    <property type="entry name" value="PNPase"/>
    <property type="match status" value="1"/>
</dbReference>
<dbReference type="Pfam" id="PF03725">
    <property type="entry name" value="RNase_PH_C"/>
    <property type="match status" value="2"/>
</dbReference>
<evidence type="ECO:0000256" key="1">
    <source>
        <dbReference type="ARBA" id="ARBA00004496"/>
    </source>
</evidence>
<name>A0A931AXJ9_9FIRM</name>
<dbReference type="EC" id="2.7.7.8" evidence="9"/>
<dbReference type="FunFam" id="3.30.230.70:FF:000001">
    <property type="entry name" value="Polyribonucleotide nucleotidyltransferase"/>
    <property type="match status" value="1"/>
</dbReference>
<dbReference type="Gene3D" id="2.40.50.140">
    <property type="entry name" value="Nucleic acid-binding proteins"/>
    <property type="match status" value="1"/>
</dbReference>
<dbReference type="SUPFAM" id="SSF50249">
    <property type="entry name" value="Nucleic acid-binding proteins"/>
    <property type="match status" value="1"/>
</dbReference>
<dbReference type="InterPro" id="IPR020568">
    <property type="entry name" value="Ribosomal_Su5_D2-typ_SF"/>
</dbReference>
<dbReference type="PROSITE" id="PS50126">
    <property type="entry name" value="S1"/>
    <property type="match status" value="1"/>
</dbReference>
<feature type="binding site" evidence="9">
    <location>
        <position position="493"/>
    </location>
    <ligand>
        <name>Mg(2+)</name>
        <dbReference type="ChEBI" id="CHEBI:18420"/>
    </ligand>
</feature>
<dbReference type="CDD" id="cd11363">
    <property type="entry name" value="RNase_PH_PNPase_1"/>
    <property type="match status" value="1"/>
</dbReference>
<evidence type="ECO:0000313" key="12">
    <source>
        <dbReference type="Proteomes" id="UP000621436"/>
    </source>
</evidence>
<comment type="cofactor">
    <cofactor evidence="9">
        <name>Mg(2+)</name>
        <dbReference type="ChEBI" id="CHEBI:18420"/>
    </cofactor>
</comment>
<dbReference type="Proteomes" id="UP000621436">
    <property type="component" value="Unassembled WGS sequence"/>
</dbReference>
<dbReference type="FunFam" id="3.30.1370.10:FF:000001">
    <property type="entry name" value="Polyribonucleotide nucleotidyltransferase"/>
    <property type="match status" value="1"/>
</dbReference>
<dbReference type="SUPFAM" id="SSF54211">
    <property type="entry name" value="Ribosomal protein S5 domain 2-like"/>
    <property type="match status" value="2"/>
</dbReference>
<comment type="catalytic activity">
    <reaction evidence="9">
        <text>RNA(n+1) + phosphate = RNA(n) + a ribonucleoside 5'-diphosphate</text>
        <dbReference type="Rhea" id="RHEA:22096"/>
        <dbReference type="Rhea" id="RHEA-COMP:14527"/>
        <dbReference type="Rhea" id="RHEA-COMP:17342"/>
        <dbReference type="ChEBI" id="CHEBI:43474"/>
        <dbReference type="ChEBI" id="CHEBI:57930"/>
        <dbReference type="ChEBI" id="CHEBI:140395"/>
        <dbReference type="EC" id="2.7.7.8"/>
    </reaction>
</comment>
<dbReference type="SMART" id="SM00316">
    <property type="entry name" value="S1"/>
    <property type="match status" value="1"/>
</dbReference>
<keyword evidence="6 9" id="KW-0479">Metal-binding</keyword>
<dbReference type="SMART" id="SM00322">
    <property type="entry name" value="KH"/>
    <property type="match status" value="1"/>
</dbReference>
<dbReference type="NCBIfam" id="TIGR03591">
    <property type="entry name" value="polynuc_phos"/>
    <property type="match status" value="1"/>
</dbReference>
<keyword evidence="7 9" id="KW-0460">Magnesium</keyword>
<evidence type="ECO:0000256" key="2">
    <source>
        <dbReference type="ARBA" id="ARBA00007404"/>
    </source>
</evidence>
<gene>
    <name evidence="9" type="primary">pnp</name>
    <name evidence="11" type="ORF">I0Q91_06200</name>
</gene>
<protein>
    <recommendedName>
        <fullName evidence="9">Polyribonucleotide nucleotidyltransferase</fullName>
        <ecNumber evidence="9">2.7.7.8</ecNumber>
    </recommendedName>
    <alternativeName>
        <fullName evidence="9">Polynucleotide phosphorylase</fullName>
        <shortName evidence="9">PNPase</shortName>
    </alternativeName>
</protein>
<dbReference type="RefSeq" id="WP_270453566.1">
    <property type="nucleotide sequence ID" value="NZ_JADPIE010000003.1"/>
</dbReference>
<organism evidence="11 12">
    <name type="scientific">Halonatronomonas betaini</name>
    <dbReference type="NCBI Taxonomy" id="2778430"/>
    <lineage>
        <taxon>Bacteria</taxon>
        <taxon>Bacillati</taxon>
        <taxon>Bacillota</taxon>
        <taxon>Clostridia</taxon>
        <taxon>Halanaerobiales</taxon>
        <taxon>Halarsenatibacteraceae</taxon>
        <taxon>Halonatronomonas</taxon>
    </lineage>
</organism>
<proteinExistence type="inferred from homology"/>
<dbReference type="PIRSF" id="PIRSF005499">
    <property type="entry name" value="PNPase"/>
    <property type="match status" value="1"/>
</dbReference>
<evidence type="ECO:0000256" key="9">
    <source>
        <dbReference type="HAMAP-Rule" id="MF_01595"/>
    </source>
</evidence>
<comment type="function">
    <text evidence="9">Involved in mRNA degradation. Catalyzes the phosphorolysis of single-stranded polyribonucleotides processively in the 3'- to 5'-direction.</text>
</comment>
<dbReference type="PANTHER" id="PTHR11252:SF0">
    <property type="entry name" value="POLYRIBONUCLEOTIDE NUCLEOTIDYLTRANSFERASE 1, MITOCHONDRIAL"/>
    <property type="match status" value="1"/>
</dbReference>
<dbReference type="Gene3D" id="3.30.230.70">
    <property type="entry name" value="GHMP Kinase, N-terminal domain"/>
    <property type="match status" value="2"/>
</dbReference>
<dbReference type="InterPro" id="IPR012162">
    <property type="entry name" value="PNPase"/>
</dbReference>
<dbReference type="SUPFAM" id="SSF54791">
    <property type="entry name" value="Eukaryotic type KH-domain (KH-domain type I)"/>
    <property type="match status" value="1"/>
</dbReference>
<dbReference type="Gene3D" id="3.30.1370.10">
    <property type="entry name" value="K Homology domain, type 1"/>
    <property type="match status" value="1"/>
</dbReference>
<dbReference type="InterPro" id="IPR001247">
    <property type="entry name" value="ExoRNase_PH_dom1"/>
</dbReference>
<dbReference type="PANTHER" id="PTHR11252">
    <property type="entry name" value="POLYRIBONUCLEOTIDE NUCLEOTIDYLTRANSFERASE"/>
    <property type="match status" value="1"/>
</dbReference>
<accession>A0A931AXJ9</accession>
<dbReference type="InterPro" id="IPR015848">
    <property type="entry name" value="PNPase_PH_RNA-bd_bac/org-type"/>
</dbReference>
<dbReference type="InterPro" id="IPR004088">
    <property type="entry name" value="KH_dom_type_1"/>
</dbReference>
<dbReference type="SUPFAM" id="SSF46915">
    <property type="entry name" value="Polynucleotide phosphorylase/guanosine pentaphosphate synthase (PNPase/GPSI), domain 3"/>
    <property type="match status" value="1"/>
</dbReference>
<dbReference type="GO" id="GO:0000287">
    <property type="term" value="F:magnesium ion binding"/>
    <property type="evidence" value="ECO:0007669"/>
    <property type="project" value="UniProtKB-UniRule"/>
</dbReference>
<dbReference type="SUPFAM" id="SSF55666">
    <property type="entry name" value="Ribonuclease PH domain 2-like"/>
    <property type="match status" value="2"/>
</dbReference>
<dbReference type="GO" id="GO:0006396">
    <property type="term" value="P:RNA processing"/>
    <property type="evidence" value="ECO:0007669"/>
    <property type="project" value="InterPro"/>
</dbReference>
<evidence type="ECO:0000256" key="3">
    <source>
        <dbReference type="ARBA" id="ARBA00022490"/>
    </source>
</evidence>
<dbReference type="GO" id="GO:0006402">
    <property type="term" value="P:mRNA catabolic process"/>
    <property type="evidence" value="ECO:0007669"/>
    <property type="project" value="UniProtKB-UniRule"/>
</dbReference>
<evidence type="ECO:0000256" key="4">
    <source>
        <dbReference type="ARBA" id="ARBA00022679"/>
    </source>
</evidence>
<dbReference type="InterPro" id="IPR004087">
    <property type="entry name" value="KH_dom"/>
</dbReference>
<dbReference type="InterPro" id="IPR036456">
    <property type="entry name" value="PNPase_PH_RNA-bd_sf"/>
</dbReference>
<evidence type="ECO:0000313" key="11">
    <source>
        <dbReference type="EMBL" id="MBF8436658.1"/>
    </source>
</evidence>
<keyword evidence="3 9" id="KW-0963">Cytoplasm</keyword>
<comment type="similarity">
    <text evidence="2 9">Belongs to the polyribonucleotide nucleotidyltransferase family.</text>
</comment>